<feature type="transmembrane region" description="Helical" evidence="1">
    <location>
        <begin position="51"/>
        <end position="75"/>
    </location>
</feature>
<protein>
    <submittedName>
        <fullName evidence="2">Uncharacterized protein</fullName>
    </submittedName>
</protein>
<evidence type="ECO:0000313" key="2">
    <source>
        <dbReference type="EMBL" id="KAK2606479.1"/>
    </source>
</evidence>
<evidence type="ECO:0000313" key="3">
    <source>
        <dbReference type="Proteomes" id="UP001251528"/>
    </source>
</evidence>
<dbReference type="Pfam" id="PF14087">
    <property type="entry name" value="DUF4267"/>
    <property type="match status" value="1"/>
</dbReference>
<dbReference type="AlphaFoldDB" id="A0AAJ0CTV6"/>
<feature type="transmembrane region" description="Helical" evidence="1">
    <location>
        <begin position="12"/>
        <end position="31"/>
    </location>
</feature>
<feature type="transmembrane region" description="Helical" evidence="1">
    <location>
        <begin position="82"/>
        <end position="103"/>
    </location>
</feature>
<gene>
    <name evidence="2" type="ORF">QQS21_003172</name>
</gene>
<accession>A0AAJ0CTV6</accession>
<organism evidence="2 3">
    <name type="scientific">Conoideocrella luteorostrata</name>
    <dbReference type="NCBI Taxonomy" id="1105319"/>
    <lineage>
        <taxon>Eukaryota</taxon>
        <taxon>Fungi</taxon>
        <taxon>Dikarya</taxon>
        <taxon>Ascomycota</taxon>
        <taxon>Pezizomycotina</taxon>
        <taxon>Sordariomycetes</taxon>
        <taxon>Hypocreomycetidae</taxon>
        <taxon>Hypocreales</taxon>
        <taxon>Clavicipitaceae</taxon>
        <taxon>Conoideocrella</taxon>
    </lineage>
</organism>
<name>A0AAJ0CTV6_9HYPO</name>
<dbReference type="Proteomes" id="UP001251528">
    <property type="component" value="Unassembled WGS sequence"/>
</dbReference>
<dbReference type="InterPro" id="IPR025363">
    <property type="entry name" value="DUF4267"/>
</dbReference>
<keyword evidence="1" id="KW-0812">Transmembrane</keyword>
<feature type="transmembrane region" description="Helical" evidence="1">
    <location>
        <begin position="109"/>
        <end position="126"/>
    </location>
</feature>
<reference evidence="2" key="1">
    <citation type="submission" date="2023-06" db="EMBL/GenBank/DDBJ databases">
        <title>Conoideocrella luteorostrata (Hypocreales: Clavicipitaceae), a potential biocontrol fungus for elongate hemlock scale in United States Christmas tree production areas.</title>
        <authorList>
            <person name="Barrett H."/>
            <person name="Lovett B."/>
            <person name="Macias A.M."/>
            <person name="Stajich J.E."/>
            <person name="Kasson M.T."/>
        </authorList>
    </citation>
    <scope>NUCLEOTIDE SEQUENCE</scope>
    <source>
        <strain evidence="2">ARSEF 14590</strain>
    </source>
</reference>
<keyword evidence="1" id="KW-1133">Transmembrane helix</keyword>
<sequence>MSYTSQTLIHRGTLVFGTLPVFLGLNALIRPEAALKAIDFPIPPDGKAQETVFSIIRFYGIRNIAIGYSTILIGIAGNRRLLALNLIGGLAISLVDGFVIKSLRGRGQWKHWGFAPLVLGLVVALLQ</sequence>
<proteinExistence type="predicted"/>
<comment type="caution">
    <text evidence="2">The sequence shown here is derived from an EMBL/GenBank/DDBJ whole genome shotgun (WGS) entry which is preliminary data.</text>
</comment>
<dbReference type="EMBL" id="JASWJB010000040">
    <property type="protein sequence ID" value="KAK2606479.1"/>
    <property type="molecule type" value="Genomic_DNA"/>
</dbReference>
<keyword evidence="1" id="KW-0472">Membrane</keyword>
<evidence type="ECO:0000256" key="1">
    <source>
        <dbReference type="SAM" id="Phobius"/>
    </source>
</evidence>
<keyword evidence="3" id="KW-1185">Reference proteome</keyword>